<reference evidence="6" key="2">
    <citation type="submission" date="2025-08" db="UniProtKB">
        <authorList>
            <consortium name="RefSeq"/>
        </authorList>
    </citation>
    <scope>IDENTIFICATION</scope>
    <source>
        <tissue evidence="6">Leaf</tissue>
    </source>
</reference>
<feature type="region of interest" description="Disordered" evidence="3">
    <location>
        <begin position="274"/>
        <end position="297"/>
    </location>
</feature>
<evidence type="ECO:0000313" key="5">
    <source>
        <dbReference type="Proteomes" id="UP000515123"/>
    </source>
</evidence>
<dbReference type="AlphaFoldDB" id="A0A6P5EW05"/>
<evidence type="ECO:0000259" key="4">
    <source>
        <dbReference type="PROSITE" id="PS50102"/>
    </source>
</evidence>
<accession>A0A6P5EW05</accession>
<dbReference type="PANTHER" id="PTHR11176">
    <property type="entry name" value="BOULE-RELATED"/>
    <property type="match status" value="1"/>
</dbReference>
<proteinExistence type="predicted"/>
<dbReference type="SUPFAM" id="SSF54928">
    <property type="entry name" value="RNA-binding domain, RBD"/>
    <property type="match status" value="1"/>
</dbReference>
<evidence type="ECO:0000256" key="3">
    <source>
        <dbReference type="SAM" id="MobiDB-lite"/>
    </source>
</evidence>
<dbReference type="InterPro" id="IPR012677">
    <property type="entry name" value="Nucleotide-bd_a/b_plait_sf"/>
</dbReference>
<reference evidence="5" key="1">
    <citation type="journal article" date="2015" name="Nat. Genet.">
        <title>The pineapple genome and the evolution of CAM photosynthesis.</title>
        <authorList>
            <person name="Ming R."/>
            <person name="VanBuren R."/>
            <person name="Wai C.M."/>
            <person name="Tang H."/>
            <person name="Schatz M.C."/>
            <person name="Bowers J.E."/>
            <person name="Lyons E."/>
            <person name="Wang M.L."/>
            <person name="Chen J."/>
            <person name="Biggers E."/>
            <person name="Zhang J."/>
            <person name="Huang L."/>
            <person name="Zhang L."/>
            <person name="Miao W."/>
            <person name="Zhang J."/>
            <person name="Ye Z."/>
            <person name="Miao C."/>
            <person name="Lin Z."/>
            <person name="Wang H."/>
            <person name="Zhou H."/>
            <person name="Yim W.C."/>
            <person name="Priest H.D."/>
            <person name="Zheng C."/>
            <person name="Woodhouse M."/>
            <person name="Edger P.P."/>
            <person name="Guyot R."/>
            <person name="Guo H.B."/>
            <person name="Guo H."/>
            <person name="Zheng G."/>
            <person name="Singh R."/>
            <person name="Sharma A."/>
            <person name="Min X."/>
            <person name="Zheng Y."/>
            <person name="Lee H."/>
            <person name="Gurtowski J."/>
            <person name="Sedlazeck F.J."/>
            <person name="Harkess A."/>
            <person name="McKain M.R."/>
            <person name="Liao Z."/>
            <person name="Fang J."/>
            <person name="Liu J."/>
            <person name="Zhang X."/>
            <person name="Zhang Q."/>
            <person name="Hu W."/>
            <person name="Qin Y."/>
            <person name="Wang K."/>
            <person name="Chen L.Y."/>
            <person name="Shirley N."/>
            <person name="Lin Y.R."/>
            <person name="Liu L.Y."/>
            <person name="Hernandez A.G."/>
            <person name="Wright C.L."/>
            <person name="Bulone V."/>
            <person name="Tuskan G.A."/>
            <person name="Heath K."/>
            <person name="Zee F."/>
            <person name="Moore P.H."/>
            <person name="Sunkar R."/>
            <person name="Leebens-Mack J.H."/>
            <person name="Mockler T."/>
            <person name="Bennetzen J.L."/>
            <person name="Freeling M."/>
            <person name="Sankoff D."/>
            <person name="Paterson A.H."/>
            <person name="Zhu X."/>
            <person name="Yang X."/>
            <person name="Smith J.A."/>
            <person name="Cushman J.C."/>
            <person name="Paull R.E."/>
            <person name="Yu Q."/>
        </authorList>
    </citation>
    <scope>NUCLEOTIDE SEQUENCE [LARGE SCALE GENOMIC DNA]</scope>
    <source>
        <strain evidence="5">cv. F153</strain>
    </source>
</reference>
<evidence type="ECO:0000256" key="1">
    <source>
        <dbReference type="ARBA" id="ARBA00022884"/>
    </source>
</evidence>
<sequence>MALLPRRVQEGGGSVGVGGGSVGVGGGNGDDTTLTKIFVGGLAWGTQRDTMRRYFERFGEIVEAVIITDKNTGRSKGYGFVTFRDPDAAMRACEDPAPVIDGRRANCNLASCRSTQRARPPTPPMQHFAMAQFQLPQIGSDVAASSSYYGSAATATNTSYFHHPSQYANAHFNYGSACNVCRYTGAYSQENMYPMNYYSSYSGGAQQQQMFTPYYTAGTGANYHNFTPYYTQYTQNNQSQTLYGIHYPQMLQYSYLPQHQYGYGFSANSVSATNTEAPSSSQIPPGNNIHDQNPSTS</sequence>
<evidence type="ECO:0000256" key="2">
    <source>
        <dbReference type="PROSITE-ProRule" id="PRU00176"/>
    </source>
</evidence>
<dbReference type="GeneID" id="109708121"/>
<protein>
    <submittedName>
        <fullName evidence="6">RNA-binding protein 38-like isoform X2</fullName>
    </submittedName>
</protein>
<dbReference type="RefSeq" id="XP_020085315.1">
    <property type="nucleotide sequence ID" value="XM_020229726.1"/>
</dbReference>
<dbReference type="CDD" id="cd12384">
    <property type="entry name" value="RRM_RBM24_RBM38_like"/>
    <property type="match status" value="1"/>
</dbReference>
<dbReference type="GO" id="GO:0003723">
    <property type="term" value="F:RNA binding"/>
    <property type="evidence" value="ECO:0007669"/>
    <property type="project" value="UniProtKB-UniRule"/>
</dbReference>
<feature type="domain" description="RRM" evidence="4">
    <location>
        <begin position="35"/>
        <end position="112"/>
    </location>
</feature>
<dbReference type="Pfam" id="PF00076">
    <property type="entry name" value="RRM_1"/>
    <property type="match status" value="1"/>
</dbReference>
<evidence type="ECO:0000313" key="6">
    <source>
        <dbReference type="RefSeq" id="XP_020085315.1"/>
    </source>
</evidence>
<gene>
    <name evidence="6" type="primary">LOC109708121</name>
</gene>
<keyword evidence="5" id="KW-1185">Reference proteome</keyword>
<dbReference type="InterPro" id="IPR035979">
    <property type="entry name" value="RBD_domain_sf"/>
</dbReference>
<organism evidence="5 6">
    <name type="scientific">Ananas comosus</name>
    <name type="common">Pineapple</name>
    <name type="synonym">Ananas ananas</name>
    <dbReference type="NCBI Taxonomy" id="4615"/>
    <lineage>
        <taxon>Eukaryota</taxon>
        <taxon>Viridiplantae</taxon>
        <taxon>Streptophyta</taxon>
        <taxon>Embryophyta</taxon>
        <taxon>Tracheophyta</taxon>
        <taxon>Spermatophyta</taxon>
        <taxon>Magnoliopsida</taxon>
        <taxon>Liliopsida</taxon>
        <taxon>Poales</taxon>
        <taxon>Bromeliaceae</taxon>
        <taxon>Bromelioideae</taxon>
        <taxon>Ananas</taxon>
    </lineage>
</organism>
<dbReference type="Gene3D" id="3.30.70.330">
    <property type="match status" value="1"/>
</dbReference>
<dbReference type="SMART" id="SM00360">
    <property type="entry name" value="RRM"/>
    <property type="match status" value="1"/>
</dbReference>
<keyword evidence="1 2" id="KW-0694">RNA-binding</keyword>
<name>A0A6P5EW05_ANACO</name>
<dbReference type="InterPro" id="IPR000504">
    <property type="entry name" value="RRM_dom"/>
</dbReference>
<dbReference type="PANTHER" id="PTHR11176:SF22">
    <property type="entry name" value="RNA-BINDING PROTEIN 38-LIKE ISOFORM X1"/>
    <property type="match status" value="1"/>
</dbReference>
<dbReference type="PROSITE" id="PS50102">
    <property type="entry name" value="RRM"/>
    <property type="match status" value="1"/>
</dbReference>
<dbReference type="OrthoDB" id="439808at2759"/>
<dbReference type="Proteomes" id="UP000515123">
    <property type="component" value="Linkage group 3"/>
</dbReference>